<dbReference type="Gene3D" id="1.20.140.10">
    <property type="entry name" value="Butyryl-CoA Dehydrogenase, subunit A, domain 3"/>
    <property type="match status" value="1"/>
</dbReference>
<dbReference type="InterPro" id="IPR006091">
    <property type="entry name" value="Acyl-CoA_Oxase/DH_mid-dom"/>
</dbReference>
<dbReference type="InterPro" id="IPR009100">
    <property type="entry name" value="AcylCoA_DH/oxidase_NM_dom_sf"/>
</dbReference>
<protein>
    <submittedName>
        <fullName evidence="10">Acyl-CoA dehydrogenase</fullName>
    </submittedName>
</protein>
<dbReference type="SUPFAM" id="SSF56645">
    <property type="entry name" value="Acyl-CoA dehydrogenase NM domain-like"/>
    <property type="match status" value="1"/>
</dbReference>
<evidence type="ECO:0000313" key="10">
    <source>
        <dbReference type="EMBL" id="MBF5052449.1"/>
    </source>
</evidence>
<dbReference type="EMBL" id="ARXR01000006">
    <property type="protein sequence ID" value="MBF5052449.1"/>
    <property type="molecule type" value="Genomic_DNA"/>
</dbReference>
<dbReference type="Pfam" id="PF02771">
    <property type="entry name" value="Acyl-CoA_dh_N"/>
    <property type="match status" value="1"/>
</dbReference>
<evidence type="ECO:0000259" key="8">
    <source>
        <dbReference type="Pfam" id="PF02770"/>
    </source>
</evidence>
<sequence>MNFSLSDEQQMLADSARRFVQGGYQPEALWRQFAELGWLALPFDEDDGGLGAGLVETMVLLEELGRGGVTTPYLATVVLGGGILRRADAACRARYLPDLMAGDLQLALAVDEQERVFAPENTALQACEEGGGFVLNGRKTVVLNGDQADRILVLARTGGEPGDQRGLSLFLLDPGSPGVTLTPHRLVDGHRAARLQLDGVRLSADALIFEKDAAFEPVRQVLDEAILALGAEAVGALSVLLDDTVEYSKTRKQFGVPIGSFQVLQHRMADMFMALEQTRSLLLAATLKTLEGHDDARQAVHALKARIGGAGRHIAQEAVQLHGGMGMTDELAVGRYFKRITAMDGLFGGADQHLAAFARG</sequence>
<dbReference type="Pfam" id="PF00441">
    <property type="entry name" value="Acyl-CoA_dh_1"/>
    <property type="match status" value="1"/>
</dbReference>
<comment type="cofactor">
    <cofactor evidence="1 6">
        <name>FAD</name>
        <dbReference type="ChEBI" id="CHEBI:57692"/>
    </cofactor>
</comment>
<evidence type="ECO:0000256" key="6">
    <source>
        <dbReference type="RuleBase" id="RU362125"/>
    </source>
</evidence>
<evidence type="ECO:0000256" key="2">
    <source>
        <dbReference type="ARBA" id="ARBA00009347"/>
    </source>
</evidence>
<evidence type="ECO:0000259" key="7">
    <source>
        <dbReference type="Pfam" id="PF00441"/>
    </source>
</evidence>
<evidence type="ECO:0000259" key="9">
    <source>
        <dbReference type="Pfam" id="PF02771"/>
    </source>
</evidence>
<dbReference type="InterPro" id="IPR013786">
    <property type="entry name" value="AcylCoA_DH/ox_N"/>
</dbReference>
<dbReference type="SUPFAM" id="SSF47203">
    <property type="entry name" value="Acyl-CoA dehydrogenase C-terminal domain-like"/>
    <property type="match status" value="1"/>
</dbReference>
<dbReference type="Gene3D" id="2.40.110.10">
    <property type="entry name" value="Butyryl-CoA Dehydrogenase, subunit A, domain 2"/>
    <property type="match status" value="1"/>
</dbReference>
<keyword evidence="3 6" id="KW-0285">Flavoprotein</keyword>
<dbReference type="InterPro" id="IPR009075">
    <property type="entry name" value="AcylCo_DH/oxidase_C"/>
</dbReference>
<feature type="domain" description="Acyl-CoA dehydrogenase/oxidase N-terminal" evidence="9">
    <location>
        <begin position="6"/>
        <end position="103"/>
    </location>
</feature>
<organism evidence="10 11">
    <name type="scientific">Alloalcanivorax venustensis ISO4</name>
    <dbReference type="NCBI Taxonomy" id="1177184"/>
    <lineage>
        <taxon>Bacteria</taxon>
        <taxon>Pseudomonadati</taxon>
        <taxon>Pseudomonadota</taxon>
        <taxon>Gammaproteobacteria</taxon>
        <taxon>Oceanospirillales</taxon>
        <taxon>Alcanivoracaceae</taxon>
        <taxon>Alloalcanivorax</taxon>
    </lineage>
</organism>
<dbReference type="InterPro" id="IPR036250">
    <property type="entry name" value="AcylCo_DH-like_C"/>
</dbReference>
<dbReference type="InterPro" id="IPR037069">
    <property type="entry name" value="AcylCoA_DH/ox_N_sf"/>
</dbReference>
<comment type="similarity">
    <text evidence="2 6">Belongs to the acyl-CoA dehydrogenase family.</text>
</comment>
<name>A0ABS0AEW7_9GAMM</name>
<feature type="domain" description="Acyl-CoA dehydrogenase/oxidase C-terminal" evidence="7">
    <location>
        <begin position="221"/>
        <end position="351"/>
    </location>
</feature>
<proteinExistence type="inferred from homology"/>
<dbReference type="Pfam" id="PF02770">
    <property type="entry name" value="Acyl-CoA_dh_M"/>
    <property type="match status" value="1"/>
</dbReference>
<evidence type="ECO:0000256" key="1">
    <source>
        <dbReference type="ARBA" id="ARBA00001974"/>
    </source>
</evidence>
<dbReference type="PANTHER" id="PTHR43884:SF20">
    <property type="entry name" value="ACYL-COA DEHYDROGENASE FADE28"/>
    <property type="match status" value="1"/>
</dbReference>
<gene>
    <name evidence="10" type="ORF">ISO4_01051</name>
</gene>
<dbReference type="Gene3D" id="1.10.540.10">
    <property type="entry name" value="Acyl-CoA dehydrogenase/oxidase, N-terminal domain"/>
    <property type="match status" value="1"/>
</dbReference>
<dbReference type="CDD" id="cd00567">
    <property type="entry name" value="ACAD"/>
    <property type="match status" value="1"/>
</dbReference>
<dbReference type="RefSeq" id="WP_194855410.1">
    <property type="nucleotide sequence ID" value="NZ_ARXR01000006.1"/>
</dbReference>
<keyword evidence="4 6" id="KW-0274">FAD</keyword>
<evidence type="ECO:0000256" key="3">
    <source>
        <dbReference type="ARBA" id="ARBA00022630"/>
    </source>
</evidence>
<dbReference type="PANTHER" id="PTHR43884">
    <property type="entry name" value="ACYL-COA DEHYDROGENASE"/>
    <property type="match status" value="1"/>
</dbReference>
<evidence type="ECO:0000256" key="5">
    <source>
        <dbReference type="ARBA" id="ARBA00023002"/>
    </source>
</evidence>
<dbReference type="Proteomes" id="UP000644441">
    <property type="component" value="Unassembled WGS sequence"/>
</dbReference>
<comment type="caution">
    <text evidence="10">The sequence shown here is derived from an EMBL/GenBank/DDBJ whole genome shotgun (WGS) entry which is preliminary data.</text>
</comment>
<dbReference type="InterPro" id="IPR046373">
    <property type="entry name" value="Acyl-CoA_Oxase/DH_mid-dom_sf"/>
</dbReference>
<keyword evidence="11" id="KW-1185">Reference proteome</keyword>
<evidence type="ECO:0000313" key="11">
    <source>
        <dbReference type="Proteomes" id="UP000644441"/>
    </source>
</evidence>
<accession>A0ABS0AEW7</accession>
<evidence type="ECO:0000256" key="4">
    <source>
        <dbReference type="ARBA" id="ARBA00022827"/>
    </source>
</evidence>
<keyword evidence="5 6" id="KW-0560">Oxidoreductase</keyword>
<feature type="domain" description="Acyl-CoA oxidase/dehydrogenase middle" evidence="8">
    <location>
        <begin position="124"/>
        <end position="198"/>
    </location>
</feature>
<reference evidence="10 11" key="1">
    <citation type="submission" date="2012-09" db="EMBL/GenBank/DDBJ databases">
        <title>Genome Sequence of alkane-degrading Bacterium Alcanivorax venustensis ISO4.</title>
        <authorList>
            <person name="Lai Q."/>
            <person name="Shao Z."/>
        </authorList>
    </citation>
    <scope>NUCLEOTIDE SEQUENCE [LARGE SCALE GENOMIC DNA]</scope>
    <source>
        <strain evidence="10 11">ISO4</strain>
    </source>
</reference>